<reference evidence="4" key="2">
    <citation type="submission" date="2023-02" db="EMBL/GenBank/DDBJ databases">
        <title>Detection, antimicrobial susceptibility and genomic characterization of NDM-producing species of Morganellaceae, Yersiniaceae, and Enterobacteriaceae other than Klebsiella.</title>
        <authorList>
            <person name="Camargo C.H."/>
            <person name="Sacchi C.T."/>
            <person name="Campos K.R."/>
        </authorList>
    </citation>
    <scope>NUCLEOTIDE SEQUENCE</scope>
    <source>
        <strain evidence="4">1189_21</strain>
    </source>
</reference>
<evidence type="ECO:0000313" key="3">
    <source>
        <dbReference type="EMBL" id="MBE8612233.1"/>
    </source>
</evidence>
<sequence length="235" mass="26184">MRVKVRKSLTIKQMSVVAAVTLVTIALFMTLLLSHLIQQRKDDYINQLYNSSVQVRKPLADALLGSDLNAIKSTLITLRASGILGRAIVMTPENVQVISLDFATHRPIPGTAKMIFGIPVEIKVPLYAYGVAHTGKPPQGYLILQVDDNRIYRFAMNVVALMVTSYLLLALVLVIAISWCINRLIVRPLRNMARELNSDEPAEQLSCSAYHEDDELGLLAKGYRNQLNKHKTESS</sequence>
<dbReference type="AlphaFoldDB" id="A0A0A2R8C5"/>
<evidence type="ECO:0000259" key="2">
    <source>
        <dbReference type="Pfam" id="PF17154"/>
    </source>
</evidence>
<keyword evidence="1" id="KW-0472">Membrane</keyword>
<keyword evidence="1" id="KW-1133">Transmembrane helix</keyword>
<gene>
    <name evidence="3" type="ORF">CYG68_07345</name>
    <name evidence="4" type="ORF">OSC06_14535</name>
</gene>
<evidence type="ECO:0000313" key="5">
    <source>
        <dbReference type="Proteomes" id="UP000650477"/>
    </source>
</evidence>
<dbReference type="OrthoDB" id="9804951at2"/>
<dbReference type="Pfam" id="PF17154">
    <property type="entry name" value="GAPES3"/>
    <property type="match status" value="1"/>
</dbReference>
<comment type="caution">
    <text evidence="3">The sequence shown here is derived from an EMBL/GenBank/DDBJ whole genome shotgun (WGS) entry which is preliminary data.</text>
</comment>
<protein>
    <submittedName>
        <fullName evidence="3">HAMP domain-containing protein</fullName>
    </submittedName>
</protein>
<feature type="domain" description="Gammaproteobacterial periplasmic sensor" evidence="2">
    <location>
        <begin position="38"/>
        <end position="158"/>
    </location>
</feature>
<dbReference type="EMBL" id="PKLF01000005">
    <property type="protein sequence ID" value="MBE8612233.1"/>
    <property type="molecule type" value="Genomic_DNA"/>
</dbReference>
<dbReference type="Proteomes" id="UP000650477">
    <property type="component" value="Unassembled WGS sequence"/>
</dbReference>
<reference evidence="3" key="1">
    <citation type="submission" date="2017-12" db="EMBL/GenBank/DDBJ databases">
        <title>Genome sequencing and analysis.</title>
        <authorList>
            <person name="Huang Y.-T."/>
        </authorList>
    </citation>
    <scope>NUCLEOTIDE SEQUENCE</scope>
    <source>
        <strain evidence="3">VGH116</strain>
    </source>
</reference>
<proteinExistence type="predicted"/>
<dbReference type="RefSeq" id="WP_004236543.1">
    <property type="nucleotide sequence ID" value="NZ_ABGYJJ040000001.1"/>
</dbReference>
<name>A0A0A2R8C5_MORMO</name>
<dbReference type="Proteomes" id="UP001182247">
    <property type="component" value="Unassembled WGS sequence"/>
</dbReference>
<dbReference type="EMBL" id="JAPKIY010000025">
    <property type="protein sequence ID" value="MDS0899188.1"/>
    <property type="molecule type" value="Genomic_DNA"/>
</dbReference>
<feature type="transmembrane region" description="Helical" evidence="1">
    <location>
        <begin position="16"/>
        <end position="37"/>
    </location>
</feature>
<evidence type="ECO:0000313" key="4">
    <source>
        <dbReference type="EMBL" id="MDS0899188.1"/>
    </source>
</evidence>
<evidence type="ECO:0000256" key="1">
    <source>
        <dbReference type="SAM" id="Phobius"/>
    </source>
</evidence>
<organism evidence="3 5">
    <name type="scientific">Morganella morganii</name>
    <name type="common">Proteus morganii</name>
    <dbReference type="NCBI Taxonomy" id="582"/>
    <lineage>
        <taxon>Bacteria</taxon>
        <taxon>Pseudomonadati</taxon>
        <taxon>Pseudomonadota</taxon>
        <taxon>Gammaproteobacteria</taxon>
        <taxon>Enterobacterales</taxon>
        <taxon>Morganellaceae</taxon>
        <taxon>Morganella</taxon>
    </lineage>
</organism>
<feature type="transmembrane region" description="Helical" evidence="1">
    <location>
        <begin position="154"/>
        <end position="181"/>
    </location>
</feature>
<dbReference type="GeneID" id="93362113"/>
<dbReference type="InterPro" id="IPR033419">
    <property type="entry name" value="GAPES3"/>
</dbReference>
<accession>A0A0A2R8C5</accession>
<dbReference type="STRING" id="582.AL531_16560"/>
<keyword evidence="1" id="KW-0812">Transmembrane</keyword>